<comment type="caution">
    <text evidence="2">The sequence shown here is derived from an EMBL/GenBank/DDBJ whole genome shotgun (WGS) entry which is preliminary data.</text>
</comment>
<reference evidence="2" key="1">
    <citation type="submission" date="2020-05" db="EMBL/GenBank/DDBJ databases">
        <title>WGS assembly of Panicum virgatum.</title>
        <authorList>
            <person name="Lovell J.T."/>
            <person name="Jenkins J."/>
            <person name="Shu S."/>
            <person name="Juenger T.E."/>
            <person name="Schmutz J."/>
        </authorList>
    </citation>
    <scope>NUCLEOTIDE SEQUENCE</scope>
    <source>
        <strain evidence="2">AP13</strain>
    </source>
</reference>
<dbReference type="AlphaFoldDB" id="A0A8T0R1T3"/>
<keyword evidence="3" id="KW-1185">Reference proteome</keyword>
<dbReference type="InterPro" id="IPR013894">
    <property type="entry name" value="RMI1_OB"/>
</dbReference>
<organism evidence="2 3">
    <name type="scientific">Panicum virgatum</name>
    <name type="common">Blackwell switchgrass</name>
    <dbReference type="NCBI Taxonomy" id="38727"/>
    <lineage>
        <taxon>Eukaryota</taxon>
        <taxon>Viridiplantae</taxon>
        <taxon>Streptophyta</taxon>
        <taxon>Embryophyta</taxon>
        <taxon>Tracheophyta</taxon>
        <taxon>Spermatophyta</taxon>
        <taxon>Magnoliopsida</taxon>
        <taxon>Liliopsida</taxon>
        <taxon>Poales</taxon>
        <taxon>Poaceae</taxon>
        <taxon>PACMAD clade</taxon>
        <taxon>Panicoideae</taxon>
        <taxon>Panicodae</taxon>
        <taxon>Paniceae</taxon>
        <taxon>Panicinae</taxon>
        <taxon>Panicum</taxon>
        <taxon>Panicum sect. Hiantes</taxon>
    </lineage>
</organism>
<proteinExistence type="predicted"/>
<feature type="domain" description="RecQ mediated genome instability protein 1 OB-fold" evidence="1">
    <location>
        <begin position="26"/>
        <end position="65"/>
    </location>
</feature>
<dbReference type="EMBL" id="CM029048">
    <property type="protein sequence ID" value="KAG2579155.1"/>
    <property type="molecule type" value="Genomic_DNA"/>
</dbReference>
<protein>
    <recommendedName>
        <fullName evidence="1">RecQ mediated genome instability protein 1 OB-fold domain-containing protein</fullName>
    </recommendedName>
</protein>
<evidence type="ECO:0000313" key="2">
    <source>
        <dbReference type="EMBL" id="KAG2579155.1"/>
    </source>
</evidence>
<gene>
    <name evidence="2" type="ORF">PVAP13_6NG239500</name>
</gene>
<dbReference type="Pfam" id="PF08585">
    <property type="entry name" value="RMI1_N_C"/>
    <property type="match status" value="1"/>
</dbReference>
<dbReference type="Proteomes" id="UP000823388">
    <property type="component" value="Chromosome 6N"/>
</dbReference>
<dbReference type="Gene3D" id="2.40.50.770">
    <property type="entry name" value="RecQ-mediated genome instability protein Rmi1, C-terminal domain"/>
    <property type="match status" value="1"/>
</dbReference>
<evidence type="ECO:0000313" key="3">
    <source>
        <dbReference type="Proteomes" id="UP000823388"/>
    </source>
</evidence>
<sequence>MCILMILWEVVSVRDIYRSSIDVSFKNPQQRRLLRFGLTDGICEAVAIEFSSIPFITEEIAPGTKAGRSSYIAADKLALAPDPGALAPAAWYSTDYLVLQYMSWWKSTQSMEICKDRLIMRQNFIIERLSKTASYQSKKLS</sequence>
<accession>A0A8T0R1T3</accession>
<evidence type="ECO:0000259" key="1">
    <source>
        <dbReference type="Pfam" id="PF08585"/>
    </source>
</evidence>
<name>A0A8T0R1T3_PANVG</name>
<dbReference type="InterPro" id="IPR042470">
    <property type="entry name" value="RMI1_N_C_sf"/>
</dbReference>